<dbReference type="InterPro" id="IPR025525">
    <property type="entry name" value="hAT-like_transposase_RNase-H"/>
</dbReference>
<dbReference type="PANTHER" id="PTHR46481">
    <property type="entry name" value="ZINC FINGER BED DOMAIN-CONTAINING PROTEIN 4"/>
    <property type="match status" value="1"/>
</dbReference>
<dbReference type="Pfam" id="PF05699">
    <property type="entry name" value="Dimer_Tnp_hAT"/>
    <property type="match status" value="1"/>
</dbReference>
<dbReference type="InterPro" id="IPR008906">
    <property type="entry name" value="HATC_C_dom"/>
</dbReference>
<evidence type="ECO:0000256" key="2">
    <source>
        <dbReference type="SAM" id="MobiDB-lite"/>
    </source>
</evidence>
<name>A0AA38WBF3_9ASTR</name>
<proteinExistence type="predicted"/>
<evidence type="ECO:0008006" key="7">
    <source>
        <dbReference type="Google" id="ProtNLM"/>
    </source>
</evidence>
<evidence type="ECO:0000259" key="3">
    <source>
        <dbReference type="Pfam" id="PF05699"/>
    </source>
</evidence>
<feature type="region of interest" description="Disordered" evidence="2">
    <location>
        <begin position="14"/>
        <end position="52"/>
    </location>
</feature>
<evidence type="ECO:0000313" key="5">
    <source>
        <dbReference type="EMBL" id="KAJ9542181.1"/>
    </source>
</evidence>
<accession>A0AA38WBF3</accession>
<dbReference type="GO" id="GO:0003677">
    <property type="term" value="F:DNA binding"/>
    <property type="evidence" value="ECO:0007669"/>
    <property type="project" value="UniProtKB-KW"/>
</dbReference>
<evidence type="ECO:0000259" key="4">
    <source>
        <dbReference type="Pfam" id="PF14372"/>
    </source>
</evidence>
<dbReference type="GO" id="GO:0046983">
    <property type="term" value="F:protein dimerization activity"/>
    <property type="evidence" value="ECO:0007669"/>
    <property type="project" value="InterPro"/>
</dbReference>
<gene>
    <name evidence="5" type="ORF">OSB04_028687</name>
</gene>
<feature type="domain" description="HAT C-terminal dimerisation" evidence="3">
    <location>
        <begin position="534"/>
        <end position="616"/>
    </location>
</feature>
<dbReference type="Proteomes" id="UP001172457">
    <property type="component" value="Chromosome 7"/>
</dbReference>
<comment type="caution">
    <text evidence="5">The sequence shown here is derived from an EMBL/GenBank/DDBJ whole genome shotgun (WGS) entry which is preliminary data.</text>
</comment>
<dbReference type="EMBL" id="JARYMX010000007">
    <property type="protein sequence ID" value="KAJ9542181.1"/>
    <property type="molecule type" value="Genomic_DNA"/>
</dbReference>
<dbReference type="Pfam" id="PF14372">
    <property type="entry name" value="hAT-like_RNase-H"/>
    <property type="match status" value="1"/>
</dbReference>
<dbReference type="SUPFAM" id="SSF53098">
    <property type="entry name" value="Ribonuclease H-like"/>
    <property type="match status" value="1"/>
</dbReference>
<evidence type="ECO:0000313" key="6">
    <source>
        <dbReference type="Proteomes" id="UP001172457"/>
    </source>
</evidence>
<keyword evidence="6" id="KW-1185">Reference proteome</keyword>
<dbReference type="InterPro" id="IPR012337">
    <property type="entry name" value="RNaseH-like_sf"/>
</dbReference>
<evidence type="ECO:0000256" key="1">
    <source>
        <dbReference type="ARBA" id="ARBA00023125"/>
    </source>
</evidence>
<sequence length="706" mass="80605">MNVILASLTFQPGDAGRRGLKMENNNQEPSNRTVTQLHDSHPPVPKTQKRKSQTRAAVWDHFEKILDENGQIIRAKCLYCPKEYEAHPKKHDELPFRFVEGRGFKQFMESSCPRFKIPSRWTVNRDIFGIYSEEKTDLKKLFKRTTQRISLTTDTWTSVQRINYMCVTAHFIDDEWKLNKKIVSFVPVVSHNGESIAKALESCLLEWGVKNIFTIIVDNASSNDVAIGFMKNKLVSWGGSSTRVEYIHMRCIAYILNLVVQDGLKLADASVKKIRDCVRWVRGSPSRLHKFKEFAELLEVEEKSSLCLDVPTRWNSTYMMLRTAIAYKGVFDMYMSSDNTLALEVGSVPSNSDWLSVESLVVFLKTFYDMKIRISGSLYVTSNSFLSEISDLNCTIDDMLQSMSEIQKAMGGKMKEKFSKYWGDPDKMNMIIFFANILDPRDKVEYIEDLMKQMYGESQGKSCFKKVKSKLTMLFEEYVSTYSEYIPSTTSTMMPPPPPVQSENVPVGRAQSRLKTQLKKQKMESGASLNKKSELEVYLNESTIDDTDDFDILRWWKVNSERFPILSKVARDILVVPISTVASESTFSTSGRVLDNFRSSLTPKIVEALICTQDWLRGPNQPIAVEENIDEIEKFEKELTDMRIGIGTSIRDGDNVGNSIPTIDLDEGKTNLEFVKSKSLIGPRIADLWERSGRNCDLSSAERHAE</sequence>
<organism evidence="5 6">
    <name type="scientific">Centaurea solstitialis</name>
    <name type="common">yellow star-thistle</name>
    <dbReference type="NCBI Taxonomy" id="347529"/>
    <lineage>
        <taxon>Eukaryota</taxon>
        <taxon>Viridiplantae</taxon>
        <taxon>Streptophyta</taxon>
        <taxon>Embryophyta</taxon>
        <taxon>Tracheophyta</taxon>
        <taxon>Spermatophyta</taxon>
        <taxon>Magnoliopsida</taxon>
        <taxon>eudicotyledons</taxon>
        <taxon>Gunneridae</taxon>
        <taxon>Pentapetalae</taxon>
        <taxon>asterids</taxon>
        <taxon>campanulids</taxon>
        <taxon>Asterales</taxon>
        <taxon>Asteraceae</taxon>
        <taxon>Carduoideae</taxon>
        <taxon>Cardueae</taxon>
        <taxon>Centaureinae</taxon>
        <taxon>Centaurea</taxon>
    </lineage>
</organism>
<reference evidence="5" key="1">
    <citation type="submission" date="2023-03" db="EMBL/GenBank/DDBJ databases">
        <title>Chromosome-scale reference genome and RAD-based genetic map of yellow starthistle (Centaurea solstitialis) reveal putative structural variation and QTLs associated with invader traits.</title>
        <authorList>
            <person name="Reatini B."/>
            <person name="Cang F.A."/>
            <person name="Jiang Q."/>
            <person name="Mckibben M.T.W."/>
            <person name="Barker M.S."/>
            <person name="Rieseberg L.H."/>
            <person name="Dlugosch K.M."/>
        </authorList>
    </citation>
    <scope>NUCLEOTIDE SEQUENCE</scope>
    <source>
        <strain evidence="5">CAN-66</strain>
        <tissue evidence="5">Leaf</tissue>
    </source>
</reference>
<feature type="compositionally biased region" description="Polar residues" evidence="2">
    <location>
        <begin position="23"/>
        <end position="37"/>
    </location>
</feature>
<protein>
    <recommendedName>
        <fullName evidence="7">Transposase</fullName>
    </recommendedName>
</protein>
<dbReference type="AlphaFoldDB" id="A0AA38WBF3"/>
<dbReference type="PANTHER" id="PTHR46481:SF8">
    <property type="entry name" value="ZINC FINGER BED DOMAIN-CONTAINING PROTEIN RICESLEEPER 1-LIKE"/>
    <property type="match status" value="1"/>
</dbReference>
<feature type="domain" description="hAT-like transposase RNase-H fold" evidence="4">
    <location>
        <begin position="375"/>
        <end position="478"/>
    </location>
</feature>
<keyword evidence="1" id="KW-0238">DNA-binding</keyword>
<dbReference type="InterPro" id="IPR052035">
    <property type="entry name" value="ZnF_BED_domain_contain"/>
</dbReference>